<evidence type="ECO:0000313" key="49">
    <source>
        <dbReference type="EMBL" id="ECU7503422.1"/>
    </source>
</evidence>
<dbReference type="EMBL" id="AAGEBN010000055">
    <property type="protein sequence ID" value="EBM8871704.1"/>
    <property type="molecule type" value="Genomic_DNA"/>
</dbReference>
<evidence type="ECO:0000313" key="72">
    <source>
        <dbReference type="EMBL" id="EDG8426033.1"/>
    </source>
</evidence>
<dbReference type="NCBIfam" id="TIGR03475">
    <property type="entry name" value="tap_IncFII_lead"/>
    <property type="match status" value="1"/>
</dbReference>
<evidence type="ECO:0000313" key="75">
    <source>
        <dbReference type="EMBL" id="EDH7234572.1"/>
    </source>
</evidence>
<dbReference type="EMBL" id="AAKNKF010000027">
    <property type="protein sequence ID" value="ECT6385482.1"/>
    <property type="molecule type" value="Genomic_DNA"/>
</dbReference>
<evidence type="ECO:0000313" key="57">
    <source>
        <dbReference type="EMBL" id="ECV4440754.1"/>
    </source>
</evidence>
<evidence type="ECO:0000313" key="1">
    <source>
        <dbReference type="EMBL" id="EBM8105102.1"/>
    </source>
</evidence>
<evidence type="ECO:0000313" key="12">
    <source>
        <dbReference type="EMBL" id="EBO2052155.1"/>
    </source>
</evidence>
<dbReference type="Proteomes" id="UP000839719">
    <property type="component" value="Unassembled WGS sequence"/>
</dbReference>
<evidence type="ECO:0000313" key="68">
    <source>
        <dbReference type="EMBL" id="EDF3875368.1"/>
    </source>
</evidence>
<dbReference type="EMBL" id="AAKLTE010000106">
    <property type="protein sequence ID" value="ECT1152345.1"/>
    <property type="molecule type" value="Genomic_DNA"/>
</dbReference>
<evidence type="ECO:0000313" key="5">
    <source>
        <dbReference type="EMBL" id="EBM9689284.1"/>
    </source>
</evidence>
<accession>A0A3V9S9E2</accession>
<evidence type="ECO:0000313" key="82">
    <source>
        <dbReference type="EMBL" id="EDI6916122.1"/>
    </source>
</evidence>
<dbReference type="EMBL" id="AAHULV010000071">
    <property type="protein sequence ID" value="ECA4917908.1"/>
    <property type="molecule type" value="Genomic_DNA"/>
</dbReference>
<dbReference type="EMBL" id="AAMKVI010000051">
    <property type="protein sequence ID" value="EDI4078341.1"/>
    <property type="molecule type" value="Genomic_DNA"/>
</dbReference>
<dbReference type="EMBL" id="AAKTLY010000086">
    <property type="protein sequence ID" value="ECV5199066.1"/>
    <property type="molecule type" value="Genomic_DNA"/>
</dbReference>
<dbReference type="EMBL" id="AAGHMS010000136">
    <property type="protein sequence ID" value="EBO1206013.1"/>
    <property type="molecule type" value="Genomic_DNA"/>
</dbReference>
<dbReference type="EMBL" id="AAGHXO010000144">
    <property type="protein sequence ID" value="EBO2528264.1"/>
    <property type="molecule type" value="Genomic_DNA"/>
</dbReference>
<evidence type="ECO:0000313" key="62">
    <source>
        <dbReference type="EMBL" id="ECW9638077.1"/>
    </source>
</evidence>
<dbReference type="EMBL" id="AAHHJF010000034">
    <property type="protein sequence ID" value="EBW5970445.1"/>
    <property type="molecule type" value="Genomic_DNA"/>
</dbReference>
<reference evidence="62" key="2">
    <citation type="submission" date="2018-07" db="EMBL/GenBank/DDBJ databases">
        <authorList>
            <consortium name="PulseNet: The National Subtyping Network for Foodborne Disease Surveillance"/>
            <person name="Tarr C.L."/>
            <person name="Trees E."/>
            <person name="Katz L.S."/>
            <person name="Carleton-Romer H.A."/>
            <person name="Stroika S."/>
            <person name="Kucerova Z."/>
            <person name="Roache K.F."/>
            <person name="Sabol A.L."/>
            <person name="Besser J."/>
            <person name="Gerner-Smidt P."/>
        </authorList>
    </citation>
    <scope>NUCLEOTIDE SEQUENCE</scope>
    <source>
        <strain evidence="62">PNUSAS000719</strain>
        <strain evidence="75">PNUSAS013139</strain>
    </source>
</reference>
<organism evidence="51">
    <name type="scientific">Salmonella enterica subsp. enterica serovar Kentucky</name>
    <dbReference type="NCBI Taxonomy" id="192955"/>
    <lineage>
        <taxon>Bacteria</taxon>
        <taxon>Pseudomonadati</taxon>
        <taxon>Pseudomonadota</taxon>
        <taxon>Gammaproteobacteria</taxon>
        <taxon>Enterobacterales</taxon>
        <taxon>Enterobacteriaceae</taxon>
        <taxon>Salmonella</taxon>
    </lineage>
</organism>
<dbReference type="EMBL" id="AAKRLS010000032">
    <property type="protein sequence ID" value="ECU9200362.1"/>
    <property type="molecule type" value="Genomic_DNA"/>
</dbReference>
<evidence type="ECO:0000313" key="47">
    <source>
        <dbReference type="EMBL" id="ECU2528952.1"/>
    </source>
</evidence>
<dbReference type="EMBL" id="AAKSVW010000064">
    <property type="protein sequence ID" value="ECV0336900.1"/>
    <property type="molecule type" value="Genomic_DNA"/>
</dbReference>
<evidence type="ECO:0000313" key="67">
    <source>
        <dbReference type="EMBL" id="EDC6717261.1"/>
    </source>
</evidence>
<evidence type="ECO:0000313" key="4">
    <source>
        <dbReference type="EMBL" id="EBM8871704.1"/>
    </source>
</evidence>
<dbReference type="EMBL" id="AAMJAQ010000069">
    <property type="protein sequence ID" value="EDH8544527.1"/>
    <property type="molecule type" value="Genomic_DNA"/>
</dbReference>
<evidence type="ECO:0000313" key="37">
    <source>
        <dbReference type="EMBL" id="ECS9494018.1"/>
    </source>
</evidence>
<dbReference type="Proteomes" id="UP000839916">
    <property type="component" value="Unassembled WGS sequence"/>
</dbReference>
<dbReference type="EMBL" id="AAGEHN010000036">
    <property type="protein sequence ID" value="EBM9689284.1"/>
    <property type="molecule type" value="Genomic_DNA"/>
</dbReference>
<dbReference type="EMBL" id="AAKQYR010000058">
    <property type="protein sequence ID" value="ECU7624569.1"/>
    <property type="molecule type" value="Genomic_DNA"/>
</dbReference>
<dbReference type="EMBL" id="AAKTJV010000075">
    <property type="protein sequence ID" value="ECV4832231.1"/>
    <property type="molecule type" value="Genomic_DNA"/>
</dbReference>
<dbReference type="EMBL" id="AALNXO010000193">
    <property type="protein sequence ID" value="EDB5656499.1"/>
    <property type="molecule type" value="Genomic_DNA"/>
</dbReference>
<evidence type="ECO:0000313" key="14">
    <source>
        <dbReference type="EMBL" id="EBO2528264.1"/>
    </source>
</evidence>
<evidence type="ECO:0000313" key="23">
    <source>
        <dbReference type="EMBL" id="EBZ2434674.1"/>
    </source>
</evidence>
<dbReference type="EMBL" id="AAMHWT010000025">
    <property type="protein sequence ID" value="EDH5130014.1"/>
    <property type="molecule type" value="Genomic_DNA"/>
</dbReference>
<dbReference type="EMBL" id="AAMIOR010000041">
    <property type="protein sequence ID" value="EDH7234572.1"/>
    <property type="molecule type" value="Genomic_DNA"/>
</dbReference>
<dbReference type="EMBL" id="AAKLNX010000026">
    <property type="protein sequence ID" value="ECT0511369.1"/>
    <property type="molecule type" value="Genomic_DNA"/>
</dbReference>
<dbReference type="EMBL" id="AAHYUR010000049">
    <property type="protein sequence ID" value="ECB8231185.1"/>
    <property type="molecule type" value="Genomic_DNA"/>
</dbReference>
<dbReference type="EMBL" id="AAHPLT010000111">
    <property type="protein sequence ID" value="EBY9237649.1"/>
    <property type="molecule type" value="Genomic_DNA"/>
</dbReference>
<dbReference type="EMBL" id="AAGHZM010000101">
    <property type="protein sequence ID" value="EBO2758583.1"/>
    <property type="molecule type" value="Genomic_DNA"/>
</dbReference>
<evidence type="ECO:0000313" key="48">
    <source>
        <dbReference type="EMBL" id="ECU3471704.1"/>
    </source>
</evidence>
<evidence type="ECO:0000313" key="38">
    <source>
        <dbReference type="EMBL" id="ECT0511369.1"/>
    </source>
</evidence>
<dbReference type="EMBL" id="AAKJTW010000078">
    <property type="protein sequence ID" value="ECS4926691.1"/>
    <property type="molecule type" value="Genomic_DNA"/>
</dbReference>
<dbReference type="EMBL" id="AAKSBM010000199">
    <property type="protein sequence ID" value="ECV3410123.1"/>
    <property type="molecule type" value="Genomic_DNA"/>
</dbReference>
<dbReference type="EMBL" id="AAGEON010000029">
    <property type="protein sequence ID" value="EBN0512918.1"/>
    <property type="molecule type" value="Genomic_DNA"/>
</dbReference>
<dbReference type="Pfam" id="PF08048">
    <property type="entry name" value="RepA1_leader"/>
    <property type="match status" value="1"/>
</dbReference>
<evidence type="ECO:0000313" key="6">
    <source>
        <dbReference type="EMBL" id="EBN0512918.1"/>
    </source>
</evidence>
<evidence type="ECO:0000313" key="13">
    <source>
        <dbReference type="EMBL" id="EBO2495922.1"/>
    </source>
</evidence>
<name>A0A3V3BFQ4_SALET</name>
<dbReference type="EMBL" id="AAGHTB010000076">
    <property type="protein sequence ID" value="EBO2052155.1"/>
    <property type="molecule type" value="Genomic_DNA"/>
</dbReference>
<dbReference type="EMBL" id="AAGFNW010000039">
    <property type="protein sequence ID" value="EBN3585682.1"/>
    <property type="molecule type" value="Genomic_DNA"/>
</dbReference>
<evidence type="ECO:0000313" key="60">
    <source>
        <dbReference type="EMBL" id="ECV5591959.1"/>
    </source>
</evidence>
<dbReference type="EMBL" id="AAKPJA010000111">
    <property type="protein sequence ID" value="ECU2528952.1"/>
    <property type="molecule type" value="Genomic_DNA"/>
</dbReference>
<dbReference type="EMBL" id="AAMIVI010000057">
    <property type="protein sequence ID" value="EDH7972324.1"/>
    <property type="molecule type" value="Genomic_DNA"/>
</dbReference>
<dbReference type="EMBL" id="AAKSVH010000104">
    <property type="protein sequence ID" value="ECV0624323.1"/>
    <property type="molecule type" value="Genomic_DNA"/>
</dbReference>
<dbReference type="EMBL" id="AAMLHW010000027">
    <property type="protein sequence ID" value="EDI5307008.1"/>
    <property type="molecule type" value="Genomic_DNA"/>
</dbReference>
<proteinExistence type="predicted"/>
<evidence type="ECO:0000313" key="31">
    <source>
        <dbReference type="EMBL" id="ECB3641424.1"/>
    </source>
</evidence>
<evidence type="ECO:0000313" key="66">
    <source>
        <dbReference type="EMBL" id="EDB8563381.1"/>
    </source>
</evidence>
<dbReference type="EMBL" id="AAKOWS010000078">
    <property type="protein sequence ID" value="ECU1025618.1"/>
    <property type="molecule type" value="Genomic_DNA"/>
</dbReference>
<evidence type="ECO:0000313" key="26">
    <source>
        <dbReference type="EMBL" id="ECA4443723.1"/>
    </source>
</evidence>
<evidence type="ECO:0000313" key="33">
    <source>
        <dbReference type="EMBL" id="ECB8231185.1"/>
    </source>
</evidence>
<dbReference type="EMBL" id="AAGIAU010000027">
    <property type="protein sequence ID" value="EBO2914003.1"/>
    <property type="molecule type" value="Genomic_DNA"/>
</dbReference>
<evidence type="ECO:0000313" key="27">
    <source>
        <dbReference type="EMBL" id="ECA4917908.1"/>
    </source>
</evidence>
<dbReference type="EMBL" id="AAMLTI010000066">
    <property type="protein sequence ID" value="EDI6916122.1"/>
    <property type="molecule type" value="Genomic_DNA"/>
</dbReference>
<evidence type="ECO:0000313" key="8">
    <source>
        <dbReference type="EMBL" id="EBO1206013.1"/>
    </source>
</evidence>
<evidence type="ECO:0000313" key="18">
    <source>
        <dbReference type="EMBL" id="EBV9906884.1"/>
    </source>
</evidence>
<dbReference type="EMBL" id="AAHGZJ010000067">
    <property type="protein sequence ID" value="EBV9906884.1"/>
    <property type="molecule type" value="Genomic_DNA"/>
</dbReference>
<dbReference type="RefSeq" id="WP_071779410.1">
    <property type="nucleotide sequence ID" value="NZ_CP051348.1"/>
</dbReference>
<evidence type="ECO:0000313" key="20">
    <source>
        <dbReference type="EMBL" id="EBW8726744.1"/>
    </source>
</evidence>
<evidence type="ECO:0000313" key="43">
    <source>
        <dbReference type="EMBL" id="ECT8993762.1"/>
    </source>
</evidence>
<evidence type="ECO:0000313" key="39">
    <source>
        <dbReference type="EMBL" id="ECT1152345.1"/>
    </source>
</evidence>
<dbReference type="EMBL" id="AAMCZO010000079">
    <property type="protein sequence ID" value="EDG1032631.1"/>
    <property type="molecule type" value="Genomic_DNA"/>
</dbReference>
<dbReference type="Proteomes" id="UP000839705">
    <property type="component" value="Unassembled WGS sequence"/>
</dbReference>
<dbReference type="EMBL" id="AAHVUF010000092">
    <property type="protein sequence ID" value="ECA8833870.1"/>
    <property type="molecule type" value="Genomic_DNA"/>
</dbReference>
<evidence type="ECO:0000313" key="19">
    <source>
        <dbReference type="EMBL" id="EBW5970445.1"/>
    </source>
</evidence>
<evidence type="ECO:0000313" key="28">
    <source>
        <dbReference type="EMBL" id="ECA8558327.1"/>
    </source>
</evidence>
<dbReference type="EMBL" id="AAGDVA010000066">
    <property type="protein sequence ID" value="EBM8193310.1"/>
    <property type="molecule type" value="Genomic_DNA"/>
</dbReference>
<dbReference type="EMBL" id="AAKOFV010000076">
    <property type="protein sequence ID" value="ECT8993762.1"/>
    <property type="molecule type" value="Genomic_DNA"/>
</dbReference>
<accession>A0A3V3BFQ4</accession>
<evidence type="ECO:0000313" key="64">
    <source>
        <dbReference type="EMBL" id="EDB5656499.1"/>
    </source>
</evidence>
<dbReference type="EMBL" id="AAKWYY010000021">
    <property type="protein sequence ID" value="ECW6045435.1"/>
    <property type="molecule type" value="Genomic_DNA"/>
</dbReference>
<dbReference type="EMBL" id="AAKLXH010000090">
    <property type="protein sequence ID" value="ECT1657215.1"/>
    <property type="molecule type" value="Genomic_DNA"/>
</dbReference>
<evidence type="ECO:0000313" key="76">
    <source>
        <dbReference type="EMBL" id="EDH7972324.1"/>
    </source>
</evidence>
<evidence type="ECO:0000313" key="79">
    <source>
        <dbReference type="EMBL" id="EDI3731449.1"/>
    </source>
</evidence>
<evidence type="ECO:0000313" key="15">
    <source>
        <dbReference type="EMBL" id="EBO2758583.1"/>
    </source>
</evidence>
<dbReference type="EMBL" id="AAKPHH010000130">
    <property type="protein sequence ID" value="ECU2381536.1"/>
    <property type="molecule type" value="Genomic_DNA"/>
</dbReference>
<dbReference type="EMBL" id="AAMHPQ010000050">
    <property type="protein sequence ID" value="EDH4308561.1"/>
    <property type="molecule type" value="Genomic_DNA"/>
</dbReference>
<dbReference type="EMBL" id="AAHVRN010000105">
    <property type="protein sequence ID" value="ECA8558327.1"/>
    <property type="molecule type" value="Genomic_DNA"/>
</dbReference>
<evidence type="ECO:0000313" key="2">
    <source>
        <dbReference type="EMBL" id="EBM8193310.1"/>
    </source>
</evidence>
<evidence type="ECO:0000313" key="45">
    <source>
        <dbReference type="EMBL" id="ECU1025618.1"/>
    </source>
</evidence>
<evidence type="ECO:0000313" key="22">
    <source>
        <dbReference type="EMBL" id="EBY9237649.1"/>
    </source>
</evidence>
<dbReference type="EMBL" id="AAHULA010000026">
    <property type="protein sequence ID" value="ECA4443723.1"/>
    <property type="molecule type" value="Genomic_DNA"/>
</dbReference>
<evidence type="ECO:0000313" key="58">
    <source>
        <dbReference type="EMBL" id="ECV4832231.1"/>
    </source>
</evidence>
<dbReference type="EMBL" id="AAKIWH010000055">
    <property type="protein sequence ID" value="ECS2132503.1"/>
    <property type="molecule type" value="Genomic_DNA"/>
</dbReference>
<dbReference type="EMBL" id="AAGHQA010000096">
    <property type="protein sequence ID" value="EBO1634624.1"/>
    <property type="molecule type" value="Genomic_DNA"/>
</dbReference>
<evidence type="ECO:0000313" key="42">
    <source>
        <dbReference type="EMBL" id="ECT7071223.1"/>
    </source>
</evidence>
<evidence type="ECO:0000313" key="16">
    <source>
        <dbReference type="EMBL" id="EBO2914003.1"/>
    </source>
</evidence>
<dbReference type="Proteomes" id="UP000365067">
    <property type="component" value="Unassembled WGS sequence"/>
</dbReference>
<evidence type="ECO:0000313" key="21">
    <source>
        <dbReference type="EMBL" id="EBY9111585.1"/>
    </source>
</evidence>
<evidence type="ECO:0000313" key="30">
    <source>
        <dbReference type="EMBL" id="ECA8959362.1"/>
    </source>
</evidence>
<reference evidence="34" key="1">
    <citation type="submission" date="2018-07" db="EMBL/GenBank/DDBJ databases">
        <authorList>
            <consortium name="NARMS: The National Antimicrobial Resistance Monitoring System"/>
        </authorList>
    </citation>
    <scope>NUCLEOTIDE SEQUENCE</scope>
    <source>
        <strain evidence="48">CVM N17S1400</strain>
        <strain evidence="36">CVM N32749</strain>
        <strain evidence="49">CVM N32765</strain>
        <strain evidence="50">CVM N32771</strain>
        <strain evidence="42">CVM N41920</strain>
        <strain evidence="64">CVM N42332</strain>
        <strain evidence="34">CVM N54726</strain>
        <strain evidence="65">CVM N56557</strain>
        <strain evidence="35">CVM N57292F</strain>
        <strain evidence="41">CVM N57958F</strain>
        <strain evidence="66">CVM N58670</strain>
        <strain evidence="67">CVM N62967</strain>
        <strain evidence="44">FSIS11808073</strain>
        <strain evidence="53">FSIS11813416</strain>
        <strain evidence="22">FSIS11814102</strain>
        <strain evidence="27">FSIS11816699</strain>
        <strain evidence="33">FSIS11918308</strain>
        <strain evidence="63">FSIS1505221</strain>
        <strain evidence="69">FSIS1710719</strain>
    </source>
</reference>
<evidence type="ECO:0000313" key="51">
    <source>
        <dbReference type="EMBL" id="ECU9200362.1"/>
    </source>
</evidence>
<reference evidence="51 83" key="3">
    <citation type="submission" date="2018-07" db="EMBL/GenBank/DDBJ databases">
        <authorList>
            <consortium name="GenomeTrakr network: Whole genome sequencing for foodborne pathogen traceback"/>
        </authorList>
    </citation>
    <scope>NUCLEOTIDE SEQUENCE</scope>
    <source>
        <strain evidence="61">15MN00359</strain>
        <strain evidence="38">CFSAN030068</strain>
        <strain evidence="6">CVM-N15245</strain>
        <strain evidence="18">CVM-N26458</strain>
        <strain evidence="19">CVM-N27249</strain>
        <strain evidence="5">FL-NRM019</strain>
        <strain evidence="9">FSIS11807908</strain>
        <strain evidence="57">FSIS11809753</strain>
        <strain evidence="60">FSIS11809920</strain>
        <strain evidence="45">FSIS11810082</strain>
        <strain evidence="46">FSIS11811171</strain>
        <strain evidence="39">FSIS11811492</strain>
        <strain evidence="40">FSIS11811977</strain>
        <strain evidence="21">FSIS11813729</strain>
        <strain evidence="59">FSIS11813790</strain>
        <strain evidence="8">FSIS11814114</strain>
        <strain evidence="17">FSIS11814883</strain>
        <strain evidence="25">FSIS11816006</strain>
        <strain evidence="26">FSIS11816516</strain>
        <strain evidence="30">FSIS11917264</strain>
        <strain evidence="2">FSIS11918347</strain>
        <strain evidence="11">FSIS11918574</strain>
        <strain evidence="12">FSIS11918976</strain>
        <strain evidence="70">FSIS1700278</strain>
        <strain evidence="72">FSIS1700345</strain>
        <strain evidence="71">FSIS1700407</strain>
        <strain evidence="73">FSIS1700727</strain>
        <strain evidence="74">FSIS1700879</strain>
        <strain evidence="77">FSIS1701118</strain>
        <strain evidence="76">FSIS1701206</strain>
        <strain evidence="78">FSIS1701380</strain>
        <strain evidence="80">FSIS1701544</strain>
        <strain evidence="43">FSIS1701847</strain>
        <strain evidence="79">FSIS1702151</strain>
        <strain evidence="81">FSIS1702153</strain>
        <strain evidence="82">FSIS1702286</strain>
        <strain evidence="51">FSIS1703277</strain>
        <strain evidence="68">FSIS1709877</strain>
        <strain evidence="58">FSIS21821682</strain>
        <strain evidence="37">FSIS21821754</strain>
        <strain evidence="55">FSIS21821883</strain>
        <strain evidence="10">FSIS21823107</strain>
        <strain evidence="31">FSIS21923418</strain>
        <strain evidence="1">FSIS21923521</strain>
        <strain evidence="32">FSIS21923565</strain>
        <strain evidence="13">FSIS21924037</strain>
        <strain evidence="4">FSIS21924041</strain>
        <strain evidence="14">FSIS21924118</strain>
        <strain evidence="15">FSIS21924205</strain>
        <strain evidence="56">FSIS31800522</strain>
        <strain evidence="47">FSIS31800719</strain>
        <strain evidence="54">FSIS31800927</strain>
        <strain evidence="52">FSIS31800955</strain>
        <strain evidence="23">FSIS31801101</strain>
        <strain evidence="24">FSIS31801138</strain>
        <strain evidence="28">FSIS31901439</strain>
        <strain evidence="29">FSIS31901449</strain>
        <strain evidence="3">FSIS31901700</strain>
        <strain evidence="20 83">IA-2010122881</strain>
        <strain evidence="7">NY-N19883</strain>
        <strain evidence="16">WAPHL_SAL-A00479</strain>
    </source>
</reference>
<dbReference type="EMBL" id="AAMARF010000069">
    <property type="protein sequence ID" value="EDF3875368.1"/>
    <property type="molecule type" value="Genomic_DNA"/>
</dbReference>
<evidence type="ECO:0000313" key="83">
    <source>
        <dbReference type="Proteomes" id="UP000365067"/>
    </source>
</evidence>
<dbReference type="EMBL" id="AAKOQU010000061">
    <property type="protein sequence ID" value="ECU0321720.1"/>
    <property type="molecule type" value="Genomic_DNA"/>
</dbReference>
<dbReference type="EMBL" id="AAHQUD010000040">
    <property type="protein sequence ID" value="EBZ3306909.1"/>
    <property type="molecule type" value="Genomic_DNA"/>
</dbReference>
<dbReference type="EMBL" id="AAKLFR010000074">
    <property type="protein sequence ID" value="ECS9494018.1"/>
    <property type="molecule type" value="Genomic_DNA"/>
</dbReference>
<dbReference type="EMBL" id="AAHJMM010000032">
    <property type="protein sequence ID" value="EBW8726744.1"/>
    <property type="molecule type" value="Genomic_DNA"/>
</dbReference>
<dbReference type="EMBL" id="AAKSWN010000132">
    <property type="protein sequence ID" value="ECV0374680.1"/>
    <property type="molecule type" value="Genomic_DNA"/>
</dbReference>
<dbReference type="EMBL" id="AAHYAO010000094">
    <property type="protein sequence ID" value="ECB5818119.1"/>
    <property type="molecule type" value="Genomic_DNA"/>
</dbReference>
<evidence type="ECO:0000313" key="34">
    <source>
        <dbReference type="EMBL" id="ECS2132503.1"/>
    </source>
</evidence>
<dbReference type="EMBL" id="AAKYEZ010000024">
    <property type="protein sequence ID" value="ECW9638077.1"/>
    <property type="molecule type" value="Genomic_DNA"/>
</dbReference>
<evidence type="ECO:0000313" key="54">
    <source>
        <dbReference type="EMBL" id="ECV0624323.1"/>
    </source>
</evidence>
<dbReference type="EMBL" id="AAHPMI010000207">
    <property type="protein sequence ID" value="EBY9111585.1"/>
    <property type="molecule type" value="Genomic_DNA"/>
</dbReference>
<evidence type="ECO:0000313" key="32">
    <source>
        <dbReference type="EMBL" id="ECB5818119.1"/>
    </source>
</evidence>
<comment type="caution">
    <text evidence="51">The sequence shown here is derived from an EMBL/GenBank/DDBJ whole genome shotgun (WGS) entry which is preliminary data.</text>
</comment>
<dbReference type="EMBL" id="AAKRWR010000101">
    <property type="protein sequence ID" value="ECV4440754.1"/>
    <property type="molecule type" value="Genomic_DNA"/>
</dbReference>
<evidence type="ECO:0000313" key="41">
    <source>
        <dbReference type="EMBL" id="ECT6385482.1"/>
    </source>
</evidence>
<evidence type="ECO:0000313" key="29">
    <source>
        <dbReference type="EMBL" id="ECA8833870.1"/>
    </source>
</evidence>
<evidence type="ECO:0000313" key="24">
    <source>
        <dbReference type="EMBL" id="EBZ3306909.1"/>
    </source>
</evidence>
<dbReference type="EMBL" id="AAMKTN010000068">
    <property type="protein sequence ID" value="EDI3731449.1"/>
    <property type="molecule type" value="Genomic_DNA"/>
</dbReference>
<evidence type="ECO:0000313" key="59">
    <source>
        <dbReference type="EMBL" id="ECV5199066.1"/>
    </source>
</evidence>
<evidence type="ECO:0000313" key="46">
    <source>
        <dbReference type="EMBL" id="ECU2381536.1"/>
    </source>
</evidence>
<sequence>MPGKVQCFFLCSILLCSISAGRDD</sequence>
<dbReference type="AlphaFoldDB" id="A0A3V3BFQ4"/>
<evidence type="ECO:0000313" key="17">
    <source>
        <dbReference type="EMBL" id="EBO8342327.1"/>
    </source>
</evidence>
<protein>
    <submittedName>
        <fullName evidence="51">RepA leader peptide Tap</fullName>
    </submittedName>
</protein>
<dbReference type="EMBL" id="AAGHPP010000090">
    <property type="protein sequence ID" value="EBO1575683.1"/>
    <property type="molecule type" value="Genomic_DNA"/>
</dbReference>
<dbReference type="EMBL" id="AAMKKX010000040">
    <property type="protein sequence ID" value="EDI2828346.1"/>
    <property type="molecule type" value="Genomic_DNA"/>
</dbReference>
<dbReference type="EMBL" id="AAMFEG010000031">
    <property type="protein sequence ID" value="EDG7392415.1"/>
    <property type="molecule type" value="Genomic_DNA"/>
</dbReference>
<dbReference type="Proteomes" id="UP000839903">
    <property type="component" value="Unassembled WGS sequence"/>
</dbReference>
<dbReference type="EMBL" id="AAGHSH010000099">
    <property type="protein sequence ID" value="EBO1897971.1"/>
    <property type="molecule type" value="Genomic_DNA"/>
</dbReference>
<evidence type="ECO:0000313" key="80">
    <source>
        <dbReference type="EMBL" id="EDI4078341.1"/>
    </source>
</evidence>
<evidence type="ECO:0000313" key="36">
    <source>
        <dbReference type="EMBL" id="ECS4926691.1"/>
    </source>
</evidence>
<evidence type="ECO:0000313" key="55">
    <source>
        <dbReference type="EMBL" id="ECV3410123.1"/>
    </source>
</evidence>
<evidence type="ECO:0000313" key="53">
    <source>
        <dbReference type="EMBL" id="ECV0374680.1"/>
    </source>
</evidence>
<dbReference type="EMBL" id="AAMFMM010000041">
    <property type="protein sequence ID" value="EDG8352623.1"/>
    <property type="molecule type" value="Genomic_DNA"/>
</dbReference>
<dbReference type="EMBL" id="AAKNQD010000142">
    <property type="protein sequence ID" value="ECT7071223.1"/>
    <property type="molecule type" value="Genomic_DNA"/>
</dbReference>
<dbReference type="EMBL" id="AAGJTV010000087">
    <property type="protein sequence ID" value="EBO8342327.1"/>
    <property type="molecule type" value="Genomic_DNA"/>
</dbReference>
<dbReference type="EMBL" id="AAHXIE010000149">
    <property type="protein sequence ID" value="ECB3641424.1"/>
    <property type="molecule type" value="Genomic_DNA"/>
</dbReference>
<evidence type="ECO:0000313" key="71">
    <source>
        <dbReference type="EMBL" id="EDG8352623.1"/>
    </source>
</evidence>
<dbReference type="EMBL" id="AAHSYX010000091">
    <property type="protein sequence ID" value="ECA0091024.1"/>
    <property type="molecule type" value="Genomic_DNA"/>
</dbReference>
<dbReference type="EMBL" id="AAKSAY010000053">
    <property type="protein sequence ID" value="ECV3653795.1"/>
    <property type="molecule type" value="Genomic_DNA"/>
</dbReference>
<evidence type="ECO:0000313" key="25">
    <source>
        <dbReference type="EMBL" id="ECA0091024.1"/>
    </source>
</evidence>
<dbReference type="EMBL" id="AAGDUG010000184">
    <property type="protein sequence ID" value="EBM8105102.1"/>
    <property type="molecule type" value="Genomic_DNA"/>
</dbReference>
<dbReference type="EMBL" id="AALKSI010000049">
    <property type="protein sequence ID" value="EDA6270011.1"/>
    <property type="molecule type" value="Genomic_DNA"/>
</dbReference>
<dbReference type="InterPro" id="IPR012605">
    <property type="entry name" value="RepA1_leader_peptide_Tap"/>
</dbReference>
<evidence type="ECO:0000313" key="3">
    <source>
        <dbReference type="EMBL" id="EBM8423514.1"/>
    </source>
</evidence>
<evidence type="ECO:0000313" key="9">
    <source>
        <dbReference type="EMBL" id="EBO1575683.1"/>
    </source>
</evidence>
<dbReference type="EMBL" id="AAKPQU010000088">
    <property type="protein sequence ID" value="ECU3471704.1"/>
    <property type="molecule type" value="Genomic_DNA"/>
</dbReference>
<evidence type="ECO:0000313" key="10">
    <source>
        <dbReference type="EMBL" id="EBO1634624.1"/>
    </source>
</evidence>
<dbReference type="EMBL" id="AAHVVF010000057">
    <property type="protein sequence ID" value="ECA8959362.1"/>
    <property type="molecule type" value="Genomic_DNA"/>
</dbReference>
<evidence type="ECO:0000313" key="74">
    <source>
        <dbReference type="EMBL" id="EDH5130014.1"/>
    </source>
</evidence>
<evidence type="ECO:0000313" key="81">
    <source>
        <dbReference type="EMBL" id="EDI5307008.1"/>
    </source>
</evidence>
<evidence type="ECO:0000313" key="70">
    <source>
        <dbReference type="EMBL" id="EDG7392415.1"/>
    </source>
</evidence>
<dbReference type="EMBL" id="AAKJFM010000092">
    <property type="protein sequence ID" value="ECS3253628.1"/>
    <property type="molecule type" value="Genomic_DNA"/>
</dbReference>
<dbReference type="Proteomes" id="UP000839723">
    <property type="component" value="Unassembled WGS sequence"/>
</dbReference>
<evidence type="ECO:0000313" key="73">
    <source>
        <dbReference type="EMBL" id="EDH4308561.1"/>
    </source>
</evidence>
<dbReference type="EMBL" id="AAMFMX010000053">
    <property type="protein sequence ID" value="EDG8426033.1"/>
    <property type="molecule type" value="Genomic_DNA"/>
</dbReference>
<evidence type="ECO:0000313" key="56">
    <source>
        <dbReference type="EMBL" id="ECV3653795.1"/>
    </source>
</evidence>
<dbReference type="EMBL" id="AAGHXH010000065">
    <property type="protein sequence ID" value="EBO2495922.1"/>
    <property type="molecule type" value="Genomic_DNA"/>
</dbReference>
<dbReference type="EMBL" id="AAKQXS010000026">
    <property type="protein sequence ID" value="ECU7503422.1"/>
    <property type="molecule type" value="Genomic_DNA"/>
</dbReference>
<evidence type="ECO:0000313" key="35">
    <source>
        <dbReference type="EMBL" id="ECS3253628.1"/>
    </source>
</evidence>
<evidence type="ECO:0000313" key="52">
    <source>
        <dbReference type="EMBL" id="ECV0336900.1"/>
    </source>
</evidence>
<evidence type="ECO:0000313" key="44">
    <source>
        <dbReference type="EMBL" id="ECU0321720.1"/>
    </source>
</evidence>
<dbReference type="EMBL" id="AAGDWY010000061">
    <property type="protein sequence ID" value="EBM8423514.1"/>
    <property type="molecule type" value="Genomic_DNA"/>
</dbReference>
<dbReference type="EMBL" id="AAHQMV010000042">
    <property type="protein sequence ID" value="EBZ2434674.1"/>
    <property type="molecule type" value="Genomic_DNA"/>
</dbReference>
<evidence type="ECO:0000313" key="50">
    <source>
        <dbReference type="EMBL" id="ECU7624569.1"/>
    </source>
</evidence>
<evidence type="ECO:0000313" key="61">
    <source>
        <dbReference type="EMBL" id="ECW6045435.1"/>
    </source>
</evidence>
<dbReference type="EMBL" id="AALRRQ010000030">
    <property type="protein sequence ID" value="EDC6717261.1"/>
    <property type="molecule type" value="Genomic_DNA"/>
</dbReference>
<evidence type="ECO:0000313" key="11">
    <source>
        <dbReference type="EMBL" id="EBO1897971.1"/>
    </source>
</evidence>
<dbReference type="EMBL" id="AALOUC010000112">
    <property type="protein sequence ID" value="EDB8291252.1"/>
    <property type="molecule type" value="Genomic_DNA"/>
</dbReference>
<gene>
    <name evidence="51" type="primary">tap</name>
    <name evidence="41" type="ORF">A3179_24150</name>
    <name evidence="35" type="ORF">A3Z70_24365</name>
    <name evidence="36" type="ORF">A9T32_23570</name>
    <name evidence="49" type="ORF">A9T44_23530</name>
    <name evidence="50" type="ORF">A9T50_24505</name>
    <name evidence="42" type="ORF">A9W12_23735</name>
    <name evidence="64" type="ORF">A9W30_23960</name>
    <name evidence="38" type="ORF">ACY89_24480</name>
    <name evidence="61" type="ORF">AKH67_23625</name>
    <name evidence="6" type="ORF">ALX47_23590</name>
    <name evidence="62" type="ORF">ALZ48_23095</name>
    <name evidence="34" type="ORF">APO12_23845</name>
    <name evidence="7" type="ORF">ASH16_22295</name>
    <name evidence="18" type="ORF">AUA60_24375</name>
    <name evidence="19" type="ORF">AUB25_23775</name>
    <name evidence="63" type="ORF">AYO62_24130</name>
    <name evidence="68" type="ORF">B0D29_25145</name>
    <name evidence="69" type="ORF">B6C64_24430</name>
    <name evidence="70" type="ORF">B9R05_23275</name>
    <name evidence="65" type="ORF">BCO88_24080</name>
    <name evidence="66" type="ORF">BCP44_22815</name>
    <name evidence="20" type="ORF">BGH80_23880</name>
    <name evidence="67" type="ORF">BH531_22960</name>
    <name evidence="44" type="ORF">C6752_25475</name>
    <name evidence="71" type="ORF">CAH52_23640</name>
    <name evidence="72" type="ORF">CAH86_24040</name>
    <name evidence="74" type="ORF">CB071_22755</name>
    <name evidence="73" type="ORF">CBQ06_23630</name>
    <name evidence="75" type="ORF">CBZ91_23290</name>
    <name evidence="76" type="ORF">CCH07_23500</name>
    <name evidence="77" type="ORF">CCW64_23480</name>
    <name evidence="78" type="ORF">CDJ86_24685</name>
    <name evidence="81" type="ORF">CE351_22550</name>
    <name evidence="79" type="ORF">CEB89_24365</name>
    <name evidence="43" type="ORF">CEB92_25490</name>
    <name evidence="80" type="ORF">CED36_23625</name>
    <name evidence="82" type="ORF">CFL54_23925</name>
    <name evidence="51" type="ORF">CIR65_24070</name>
    <name evidence="54" type="ORF">D1343_25200</name>
    <name evidence="59" type="ORF">D3156_25790</name>
    <name evidence="52" type="ORF">D3E07_24835</name>
    <name evidence="53" type="ORF">D3I79_25105</name>
    <name evidence="21" type="ORF">D6273_24600</name>
    <name evidence="8" type="ORF">D6J12_24305</name>
    <name evidence="22" type="ORF">D6Y68_25125</name>
    <name evidence="23" type="ORF">D9A38_24525</name>
    <name evidence="24" type="ORF">D9U58_25195</name>
    <name evidence="60" type="ORF">DKO31_25140</name>
    <name evidence="37" type="ORF">DM626_25280</name>
    <name evidence="45" type="ORF">DM640_24740</name>
    <name evidence="57" type="ORF">DML56_24855</name>
    <name evidence="56" type="ORF">DN913_24655</name>
    <name evidence="58" type="ORF">DN953_25430</name>
    <name evidence="55" type="ORF">DOQ15_24655</name>
    <name evidence="46" type="ORF">DR951_24400</name>
    <name evidence="47" type="ORF">DT111_25580</name>
    <name evidence="39" type="ORF">DTE28_25320</name>
    <name evidence="40" type="ORF">DVE68_25610</name>
    <name evidence="48" type="ORF">DYO51_24570</name>
    <name evidence="33" type="ORF">E2A04_24985</name>
    <name evidence="2" type="ORF">E2K49_24105</name>
    <name evidence="11" type="ORF">E2K50_24365</name>
    <name evidence="12" type="ORF">E3B48_24305</name>
    <name evidence="3" type="ORF">E4J19_24315</name>
    <name evidence="17" type="ORF">EA075_23760</name>
    <name evidence="9" type="ORF">EIC51_24115</name>
    <name evidence="25" type="ORF">EID80_24745</name>
    <name evidence="27" type="ORF">ELM42_24625</name>
    <name evidence="26" type="ORF">ELO16_23750</name>
    <name evidence="10" type="ORF">EOV29_23760</name>
    <name evidence="28" type="ORF">EQ864_25200</name>
    <name evidence="29" type="ORF">ER558_24380</name>
    <name evidence="30" type="ORF">ESI84_25020</name>
    <name evidence="31" type="ORF">EWR76_24805</name>
    <name evidence="1" type="ORF">EYU37_23285</name>
    <name evidence="32" type="ORF">EZK82_24995</name>
    <name evidence="4" type="ORF">FA713_23840</name>
    <name evidence="13" type="ORF">FA719_24560</name>
    <name evidence="14" type="ORF">FBD64_24415</name>
    <name evidence="15" type="ORF">FDQ73_24385</name>
    <name evidence="5" type="ORF">GL28_23455</name>
    <name evidence="16" type="ORF">JF21_23585</name>
</gene>
<dbReference type="Proteomes" id="UP000839714">
    <property type="component" value="Unassembled WGS sequence"/>
</dbReference>
<evidence type="ECO:0000313" key="78">
    <source>
        <dbReference type="EMBL" id="EDI2828346.1"/>
    </source>
</evidence>
<dbReference type="EMBL" id="AAKRVG010000139">
    <property type="protein sequence ID" value="ECV5591959.1"/>
    <property type="molecule type" value="Genomic_DNA"/>
</dbReference>
<dbReference type="EMBL" id="AALOWW010000027">
    <property type="protein sequence ID" value="EDB8563381.1"/>
    <property type="molecule type" value="Genomic_DNA"/>
</dbReference>
<evidence type="ECO:0000313" key="7">
    <source>
        <dbReference type="EMBL" id="EBN3585682.1"/>
    </source>
</evidence>
<evidence type="ECO:0000313" key="63">
    <source>
        <dbReference type="EMBL" id="EDA6270011.1"/>
    </source>
</evidence>
<evidence type="ECO:0000313" key="77">
    <source>
        <dbReference type="EMBL" id="EDH8544527.1"/>
    </source>
</evidence>
<evidence type="ECO:0000313" key="65">
    <source>
        <dbReference type="EMBL" id="EDB8291252.1"/>
    </source>
</evidence>
<evidence type="ECO:0000313" key="69">
    <source>
        <dbReference type="EMBL" id="EDG1032631.1"/>
    </source>
</evidence>
<evidence type="ECO:0000313" key="40">
    <source>
        <dbReference type="EMBL" id="ECT1657215.1"/>
    </source>
</evidence>